<proteinExistence type="predicted"/>
<keyword evidence="1" id="KW-0472">Membrane</keyword>
<reference evidence="2" key="1">
    <citation type="submission" date="2018-02" db="EMBL/GenBank/DDBJ databases">
        <title>Rhizophora mucronata_Transcriptome.</title>
        <authorList>
            <person name="Meera S.P."/>
            <person name="Sreeshan A."/>
            <person name="Augustine A."/>
        </authorList>
    </citation>
    <scope>NUCLEOTIDE SEQUENCE</scope>
    <source>
        <tissue evidence="2">Leaf</tissue>
    </source>
</reference>
<keyword evidence="1" id="KW-1133">Transmembrane helix</keyword>
<dbReference type="AlphaFoldDB" id="A0A2P2NXZ1"/>
<keyword evidence="1" id="KW-0812">Transmembrane</keyword>
<accession>A0A2P2NXZ1</accession>
<sequence length="33" mass="3878">MVKMTHGMTYPGVMRHFCLLDMFAFVLVLNAFR</sequence>
<evidence type="ECO:0000256" key="1">
    <source>
        <dbReference type="SAM" id="Phobius"/>
    </source>
</evidence>
<protein>
    <submittedName>
        <fullName evidence="2">Uncharacterized protein</fullName>
    </submittedName>
</protein>
<organism evidence="2">
    <name type="scientific">Rhizophora mucronata</name>
    <name type="common">Asiatic mangrove</name>
    <dbReference type="NCBI Taxonomy" id="61149"/>
    <lineage>
        <taxon>Eukaryota</taxon>
        <taxon>Viridiplantae</taxon>
        <taxon>Streptophyta</taxon>
        <taxon>Embryophyta</taxon>
        <taxon>Tracheophyta</taxon>
        <taxon>Spermatophyta</taxon>
        <taxon>Magnoliopsida</taxon>
        <taxon>eudicotyledons</taxon>
        <taxon>Gunneridae</taxon>
        <taxon>Pentapetalae</taxon>
        <taxon>rosids</taxon>
        <taxon>fabids</taxon>
        <taxon>Malpighiales</taxon>
        <taxon>Rhizophoraceae</taxon>
        <taxon>Rhizophora</taxon>
    </lineage>
</organism>
<evidence type="ECO:0000313" key="2">
    <source>
        <dbReference type="EMBL" id="MBX47345.1"/>
    </source>
</evidence>
<dbReference type="EMBL" id="GGEC01066861">
    <property type="protein sequence ID" value="MBX47345.1"/>
    <property type="molecule type" value="Transcribed_RNA"/>
</dbReference>
<name>A0A2P2NXZ1_RHIMU</name>
<feature type="transmembrane region" description="Helical" evidence="1">
    <location>
        <begin position="12"/>
        <end position="32"/>
    </location>
</feature>